<proteinExistence type="predicted"/>
<accession>A0A2P2KWH8</accession>
<evidence type="ECO:0000313" key="1">
    <source>
        <dbReference type="EMBL" id="MBX10085.1"/>
    </source>
</evidence>
<sequence length="32" mass="3735">MMDRNFINHFVLHNTFSCPELFISPTIQVIIG</sequence>
<organism evidence="1">
    <name type="scientific">Rhizophora mucronata</name>
    <name type="common">Asiatic mangrove</name>
    <dbReference type="NCBI Taxonomy" id="61149"/>
    <lineage>
        <taxon>Eukaryota</taxon>
        <taxon>Viridiplantae</taxon>
        <taxon>Streptophyta</taxon>
        <taxon>Embryophyta</taxon>
        <taxon>Tracheophyta</taxon>
        <taxon>Spermatophyta</taxon>
        <taxon>Magnoliopsida</taxon>
        <taxon>eudicotyledons</taxon>
        <taxon>Gunneridae</taxon>
        <taxon>Pentapetalae</taxon>
        <taxon>rosids</taxon>
        <taxon>fabids</taxon>
        <taxon>Malpighiales</taxon>
        <taxon>Rhizophoraceae</taxon>
        <taxon>Rhizophora</taxon>
    </lineage>
</organism>
<dbReference type="EMBL" id="GGEC01029601">
    <property type="protein sequence ID" value="MBX10085.1"/>
    <property type="molecule type" value="Transcribed_RNA"/>
</dbReference>
<name>A0A2P2KWH8_RHIMU</name>
<reference evidence="1" key="1">
    <citation type="submission" date="2018-02" db="EMBL/GenBank/DDBJ databases">
        <title>Rhizophora mucronata_Transcriptome.</title>
        <authorList>
            <person name="Meera S.P."/>
            <person name="Sreeshan A."/>
            <person name="Augustine A."/>
        </authorList>
    </citation>
    <scope>NUCLEOTIDE SEQUENCE</scope>
    <source>
        <tissue evidence="1">Leaf</tissue>
    </source>
</reference>
<dbReference type="AlphaFoldDB" id="A0A2P2KWH8"/>
<protein>
    <submittedName>
        <fullName evidence="1">Uncharacterized protein</fullName>
    </submittedName>
</protein>